<evidence type="ECO:0000256" key="1">
    <source>
        <dbReference type="SAM" id="SignalP"/>
    </source>
</evidence>
<name>A0ABS6YD24_9BACT</name>
<evidence type="ECO:0000313" key="2">
    <source>
        <dbReference type="EMBL" id="MBW4769465.1"/>
    </source>
</evidence>
<feature type="chain" id="PRO_5045954375" evidence="1">
    <location>
        <begin position="22"/>
        <end position="152"/>
    </location>
</feature>
<dbReference type="Pfam" id="PF04170">
    <property type="entry name" value="NlpE"/>
    <property type="match status" value="1"/>
</dbReference>
<feature type="signal peptide" evidence="1">
    <location>
        <begin position="1"/>
        <end position="21"/>
    </location>
</feature>
<sequence>MKKLLTLAVAAALVAACNNTGKTASTGAGVDSLAQDSTLGDSVRYEGVIPAADGPGIKYNVAIASNDSTVGYSLTQTYLEAKDGQSTFASTGTVENIKKDVDGKEVQAYRLVGKTKEDDTYLLIVNDSTVRVVNADLKLESQTPEKYDLKLK</sequence>
<dbReference type="EMBL" id="JAHXCT010000004">
    <property type="protein sequence ID" value="MBW4769465.1"/>
    <property type="molecule type" value="Genomic_DNA"/>
</dbReference>
<gene>
    <name evidence="2" type="ORF">KZO38_06775</name>
</gene>
<comment type="caution">
    <text evidence="2">The sequence shown here is derived from an EMBL/GenBank/DDBJ whole genome shotgun (WGS) entry which is preliminary data.</text>
</comment>
<dbReference type="Gene3D" id="2.40.128.640">
    <property type="match status" value="1"/>
</dbReference>
<dbReference type="InterPro" id="IPR007298">
    <property type="entry name" value="Cu-R_lipoprotein_NlpE"/>
</dbReference>
<dbReference type="Proteomes" id="UP000788426">
    <property type="component" value="Unassembled WGS sequence"/>
</dbReference>
<dbReference type="PROSITE" id="PS51257">
    <property type="entry name" value="PROKAR_LIPOPROTEIN"/>
    <property type="match status" value="1"/>
</dbReference>
<keyword evidence="3" id="KW-1185">Reference proteome</keyword>
<evidence type="ECO:0000313" key="3">
    <source>
        <dbReference type="Proteomes" id="UP000788426"/>
    </source>
</evidence>
<reference evidence="2 3" key="1">
    <citation type="submission" date="2021-07" db="EMBL/GenBank/DDBJ databases">
        <title>Genomic diversity and antimicrobial resistance of Prevotella spp. isolated from chronic lung disease airways.</title>
        <authorList>
            <person name="Webb K.A."/>
            <person name="Olagoke O.S."/>
            <person name="Baird T."/>
            <person name="Neill J."/>
            <person name="Pham A."/>
            <person name="Wells T.J."/>
            <person name="Ramsay K.A."/>
            <person name="Bell S.C."/>
            <person name="Sarovich D.S."/>
            <person name="Price E.P."/>
        </authorList>
    </citation>
    <scope>NUCLEOTIDE SEQUENCE [LARGE SCALE GENOMIC DNA]</scope>
    <source>
        <strain evidence="2 3">SCHI0011.S.12</strain>
    </source>
</reference>
<dbReference type="GeneID" id="93182692"/>
<protein>
    <submittedName>
        <fullName evidence="2">Copper resistance protein NlpE</fullName>
    </submittedName>
</protein>
<dbReference type="RefSeq" id="WP_018362734.1">
    <property type="nucleotide sequence ID" value="NZ_CAJZHJ010000009.1"/>
</dbReference>
<proteinExistence type="predicted"/>
<keyword evidence="1" id="KW-0732">Signal</keyword>
<accession>A0ABS6YD24</accession>
<organism evidence="2 3">
    <name type="scientific">Hoylesella nanceiensis</name>
    <dbReference type="NCBI Taxonomy" id="425941"/>
    <lineage>
        <taxon>Bacteria</taxon>
        <taxon>Pseudomonadati</taxon>
        <taxon>Bacteroidota</taxon>
        <taxon>Bacteroidia</taxon>
        <taxon>Bacteroidales</taxon>
        <taxon>Prevotellaceae</taxon>
        <taxon>Hoylesella</taxon>
    </lineage>
</organism>